<reference evidence="2" key="1">
    <citation type="submission" date="2022-10" db="EMBL/GenBank/DDBJ databases">
        <title>Hoeflea sp. G2-23, isolated from marine algae.</title>
        <authorList>
            <person name="Kristyanto S."/>
            <person name="Kim J.M."/>
            <person name="Jeon C.O."/>
        </authorList>
    </citation>
    <scope>NUCLEOTIDE SEQUENCE</scope>
    <source>
        <strain evidence="2">G2-23</strain>
    </source>
</reference>
<evidence type="ECO:0000256" key="1">
    <source>
        <dbReference type="SAM" id="Phobius"/>
    </source>
</evidence>
<dbReference type="Proteomes" id="UP001073227">
    <property type="component" value="Unassembled WGS sequence"/>
</dbReference>
<accession>A0ABT3ZFD5</accession>
<evidence type="ECO:0008006" key="4">
    <source>
        <dbReference type="Google" id="ProtNLM"/>
    </source>
</evidence>
<dbReference type="RefSeq" id="WP_267655445.1">
    <property type="nucleotide sequence ID" value="NZ_JAOVZR010000001.1"/>
</dbReference>
<gene>
    <name evidence="2" type="ORF">OEG84_20445</name>
</gene>
<dbReference type="Gene3D" id="1.25.40.10">
    <property type="entry name" value="Tetratricopeptide repeat domain"/>
    <property type="match status" value="1"/>
</dbReference>
<proteinExistence type="predicted"/>
<keyword evidence="1" id="KW-1133">Transmembrane helix</keyword>
<keyword evidence="1" id="KW-0472">Membrane</keyword>
<sequence>MKSEERHPRLTGLVRNRAIHHRTRRHLALGCALALAGIGSVLLPGVQQSVADDGTQLIIASSGQPFPALPGFANAPTPSAQQGELATAAARPAQGPDLDPVQTAALYYYAKQRQIDRVEAEIIRLQALHPGFTPPRDLYIAADKIVPDESNLWQMFGADDFTGIDAEIIRRKAADPAWEPTPDFQSKLEQKKQRVRMKELATTEDWLALLDVSAAIDPASEEDVDLVWMKIDALSAAGDRDGLARTLRGLLVREGDKRLTDEHLIVTLQKALRDFPASEIRALAAMLWPEASGGYLPAVLRLDLARKQVAEFNAGKDIAPVSSEALAMLALEARKSRRPEDLSLLGWHALKVEAPAEAQPWFEIAMQVAPDPENAKGMYLSLARQKLESQAYAFAAAHLGDISDDPVFLMNVLSPRFGNPAEGGMSAEVVHSYSTAILETSAADHAEILGWYAYNSRQFDAAEAWFRQSYGWEASPDRLKGLALSLLRLKKNRDYAALKTEYVANYPDIWPEIDAAPAPKKRKAAAIGGPASDVKTSYVRLFEAKNYPACLREIDRLGASGAKPSVAVIRGWCELGLKRFGAARMSFETAMAGSGQVGTDAVYGAGLALLGARLTDEAEALISAWPLSSVRDRELKLEIYYQRARSAFDHKQYDRVVQALDARAALDAEPRDLMQMRAWAYYHMGQSQRAKAVFRELNMVIRDAGALAAIEQIDSREGR</sequence>
<dbReference type="EMBL" id="JAOVZR010000001">
    <property type="protein sequence ID" value="MCY0150004.1"/>
    <property type="molecule type" value="Genomic_DNA"/>
</dbReference>
<evidence type="ECO:0000313" key="3">
    <source>
        <dbReference type="Proteomes" id="UP001073227"/>
    </source>
</evidence>
<evidence type="ECO:0000313" key="2">
    <source>
        <dbReference type="EMBL" id="MCY0150004.1"/>
    </source>
</evidence>
<feature type="transmembrane region" description="Helical" evidence="1">
    <location>
        <begin position="27"/>
        <end position="46"/>
    </location>
</feature>
<keyword evidence="1" id="KW-0812">Transmembrane</keyword>
<dbReference type="SUPFAM" id="SSF48452">
    <property type="entry name" value="TPR-like"/>
    <property type="match status" value="1"/>
</dbReference>
<protein>
    <recommendedName>
        <fullName evidence="4">Cellulose synthase</fullName>
    </recommendedName>
</protein>
<keyword evidence="3" id="KW-1185">Reference proteome</keyword>
<organism evidence="2 3">
    <name type="scientific">Hoeflea algicola</name>
    <dbReference type="NCBI Taxonomy" id="2983763"/>
    <lineage>
        <taxon>Bacteria</taxon>
        <taxon>Pseudomonadati</taxon>
        <taxon>Pseudomonadota</taxon>
        <taxon>Alphaproteobacteria</taxon>
        <taxon>Hyphomicrobiales</taxon>
        <taxon>Rhizobiaceae</taxon>
        <taxon>Hoeflea</taxon>
    </lineage>
</organism>
<comment type="caution">
    <text evidence="2">The sequence shown here is derived from an EMBL/GenBank/DDBJ whole genome shotgun (WGS) entry which is preliminary data.</text>
</comment>
<dbReference type="InterPro" id="IPR011990">
    <property type="entry name" value="TPR-like_helical_dom_sf"/>
</dbReference>
<name>A0ABT3ZFD5_9HYPH</name>